<dbReference type="RefSeq" id="XP_005716855.1">
    <property type="nucleotide sequence ID" value="XM_005716798.1"/>
</dbReference>
<evidence type="ECO:0000313" key="1">
    <source>
        <dbReference type="EMBL" id="CDF37036.1"/>
    </source>
</evidence>
<protein>
    <submittedName>
        <fullName evidence="1">Uncharacterized protein</fullName>
    </submittedName>
</protein>
<dbReference type="GeneID" id="17324609"/>
<organism evidence="1 2">
    <name type="scientific">Chondrus crispus</name>
    <name type="common">Carrageen Irish moss</name>
    <name type="synonym">Polymorpha crispa</name>
    <dbReference type="NCBI Taxonomy" id="2769"/>
    <lineage>
        <taxon>Eukaryota</taxon>
        <taxon>Rhodophyta</taxon>
        <taxon>Florideophyceae</taxon>
        <taxon>Rhodymeniophycidae</taxon>
        <taxon>Gigartinales</taxon>
        <taxon>Gigartinaceae</taxon>
        <taxon>Chondrus</taxon>
    </lineage>
</organism>
<dbReference type="Gramene" id="CDF37036">
    <property type="protein sequence ID" value="CDF37036"/>
    <property type="gene ID" value="CHC_T00005219001"/>
</dbReference>
<proteinExistence type="predicted"/>
<keyword evidence="2" id="KW-1185">Reference proteome</keyword>
<dbReference type="KEGG" id="ccp:CHC_T00005219001"/>
<evidence type="ECO:0000313" key="2">
    <source>
        <dbReference type="Proteomes" id="UP000012073"/>
    </source>
</evidence>
<name>R7QHV5_CHOCR</name>
<dbReference type="EMBL" id="HG001812">
    <property type="protein sequence ID" value="CDF37036.1"/>
    <property type="molecule type" value="Genomic_DNA"/>
</dbReference>
<accession>R7QHV5</accession>
<gene>
    <name evidence="1" type="ORF">CHC_T00005219001</name>
</gene>
<sequence>MRSQCCFEKLLLRAYLKRPGRTRSSHYYLSFYKAEVMYAVQGIFLLLVEKTQVQEKYVEN</sequence>
<dbReference type="Proteomes" id="UP000012073">
    <property type="component" value="Unassembled WGS sequence"/>
</dbReference>
<dbReference type="AlphaFoldDB" id="R7QHV5"/>
<reference evidence="2" key="1">
    <citation type="journal article" date="2013" name="Proc. Natl. Acad. Sci. U.S.A.">
        <title>Genome structure and metabolic features in the red seaweed Chondrus crispus shed light on evolution of the Archaeplastida.</title>
        <authorList>
            <person name="Collen J."/>
            <person name="Porcel B."/>
            <person name="Carre W."/>
            <person name="Ball S.G."/>
            <person name="Chaparro C."/>
            <person name="Tonon T."/>
            <person name="Barbeyron T."/>
            <person name="Michel G."/>
            <person name="Noel B."/>
            <person name="Valentin K."/>
            <person name="Elias M."/>
            <person name="Artiguenave F."/>
            <person name="Arun A."/>
            <person name="Aury J.M."/>
            <person name="Barbosa-Neto J.F."/>
            <person name="Bothwell J.H."/>
            <person name="Bouget F.Y."/>
            <person name="Brillet L."/>
            <person name="Cabello-Hurtado F."/>
            <person name="Capella-Gutierrez S."/>
            <person name="Charrier B."/>
            <person name="Cladiere L."/>
            <person name="Cock J.M."/>
            <person name="Coelho S.M."/>
            <person name="Colleoni C."/>
            <person name="Czjzek M."/>
            <person name="Da Silva C."/>
            <person name="Delage L."/>
            <person name="Denoeud F."/>
            <person name="Deschamps P."/>
            <person name="Dittami S.M."/>
            <person name="Gabaldon T."/>
            <person name="Gachon C.M."/>
            <person name="Groisillier A."/>
            <person name="Herve C."/>
            <person name="Jabbari K."/>
            <person name="Katinka M."/>
            <person name="Kloareg B."/>
            <person name="Kowalczyk N."/>
            <person name="Labadie K."/>
            <person name="Leblanc C."/>
            <person name="Lopez P.J."/>
            <person name="McLachlan D.H."/>
            <person name="Meslet-Cladiere L."/>
            <person name="Moustafa A."/>
            <person name="Nehr Z."/>
            <person name="Nyvall Collen P."/>
            <person name="Panaud O."/>
            <person name="Partensky F."/>
            <person name="Poulain J."/>
            <person name="Rensing S.A."/>
            <person name="Rousvoal S."/>
            <person name="Samson G."/>
            <person name="Symeonidi A."/>
            <person name="Weissenbach J."/>
            <person name="Zambounis A."/>
            <person name="Wincker P."/>
            <person name="Boyen C."/>
        </authorList>
    </citation>
    <scope>NUCLEOTIDE SEQUENCE [LARGE SCALE GENOMIC DNA]</scope>
    <source>
        <strain evidence="2">cv. Stackhouse</strain>
    </source>
</reference>